<evidence type="ECO:0000313" key="1">
    <source>
        <dbReference type="EMBL" id="EYC12722.1"/>
    </source>
</evidence>
<comment type="caution">
    <text evidence="1">The sequence shown here is derived from an EMBL/GenBank/DDBJ whole genome shotgun (WGS) entry which is preliminary data.</text>
</comment>
<name>A0A016UCZ3_9BILA</name>
<dbReference type="EMBL" id="JARK01001382">
    <property type="protein sequence ID" value="EYC12722.1"/>
    <property type="molecule type" value="Genomic_DNA"/>
</dbReference>
<evidence type="ECO:0000313" key="2">
    <source>
        <dbReference type="Proteomes" id="UP000024635"/>
    </source>
</evidence>
<sequence length="66" mass="7471">MILHHLVSLRKDALQDLERYPRYDGVLTALENIPVGVGPASAKLASDRITEHYDMLYNKSNDLNFA</sequence>
<dbReference type="OrthoDB" id="5874107at2759"/>
<keyword evidence="2" id="KW-1185">Reference proteome</keyword>
<dbReference type="Proteomes" id="UP000024635">
    <property type="component" value="Unassembled WGS sequence"/>
</dbReference>
<protein>
    <submittedName>
        <fullName evidence="1">Uncharacterized protein</fullName>
    </submittedName>
</protein>
<dbReference type="AlphaFoldDB" id="A0A016UCZ3"/>
<accession>A0A016UCZ3</accession>
<organism evidence="1 2">
    <name type="scientific">Ancylostoma ceylanicum</name>
    <dbReference type="NCBI Taxonomy" id="53326"/>
    <lineage>
        <taxon>Eukaryota</taxon>
        <taxon>Metazoa</taxon>
        <taxon>Ecdysozoa</taxon>
        <taxon>Nematoda</taxon>
        <taxon>Chromadorea</taxon>
        <taxon>Rhabditida</taxon>
        <taxon>Rhabditina</taxon>
        <taxon>Rhabditomorpha</taxon>
        <taxon>Strongyloidea</taxon>
        <taxon>Ancylostomatidae</taxon>
        <taxon>Ancylostomatinae</taxon>
        <taxon>Ancylostoma</taxon>
    </lineage>
</organism>
<reference evidence="2" key="1">
    <citation type="journal article" date="2015" name="Nat. Genet.">
        <title>The genome and transcriptome of the zoonotic hookworm Ancylostoma ceylanicum identify infection-specific gene families.</title>
        <authorList>
            <person name="Schwarz E.M."/>
            <person name="Hu Y."/>
            <person name="Antoshechkin I."/>
            <person name="Miller M.M."/>
            <person name="Sternberg P.W."/>
            <person name="Aroian R.V."/>
        </authorList>
    </citation>
    <scope>NUCLEOTIDE SEQUENCE</scope>
    <source>
        <strain evidence="2">HY135</strain>
    </source>
</reference>
<gene>
    <name evidence="1" type="primary">Acey_s0046.g1389</name>
    <name evidence="1" type="ORF">Y032_0046g1389</name>
</gene>
<proteinExistence type="predicted"/>